<dbReference type="OrthoDB" id="20872at2759"/>
<keyword evidence="2 3" id="KW-0040">ANK repeat</keyword>
<dbReference type="PANTHER" id="PTHR24198">
    <property type="entry name" value="ANKYRIN REPEAT AND PROTEIN KINASE DOMAIN-CONTAINING PROTEIN"/>
    <property type="match status" value="1"/>
</dbReference>
<evidence type="ECO:0000313" key="7">
    <source>
        <dbReference type="Proteomes" id="UP000011715"/>
    </source>
</evidence>
<reference evidence="7" key="2">
    <citation type="submission" date="2010-05" db="EMBL/GenBank/DDBJ databases">
        <title>The genome sequence of Magnaporthe poae strain ATCC 64411.</title>
        <authorList>
            <person name="Ma L.-J."/>
            <person name="Dead R."/>
            <person name="Young S."/>
            <person name="Zeng Q."/>
            <person name="Koehrsen M."/>
            <person name="Alvarado L."/>
            <person name="Berlin A."/>
            <person name="Chapman S.B."/>
            <person name="Chen Z."/>
            <person name="Freedman E."/>
            <person name="Gellesch M."/>
            <person name="Goldberg J."/>
            <person name="Griggs A."/>
            <person name="Gujja S."/>
            <person name="Heilman E.R."/>
            <person name="Heiman D."/>
            <person name="Hepburn T."/>
            <person name="Howarth C."/>
            <person name="Jen D."/>
            <person name="Larson L."/>
            <person name="Mehta T."/>
            <person name="Neiman D."/>
            <person name="Pearson M."/>
            <person name="Roberts A."/>
            <person name="Saif S."/>
            <person name="Shea T."/>
            <person name="Shenoy N."/>
            <person name="Sisk P."/>
            <person name="Stolte C."/>
            <person name="Sykes S."/>
            <person name="Walk T."/>
            <person name="White J."/>
            <person name="Yandava C."/>
            <person name="Haas B."/>
            <person name="Nusbaum C."/>
            <person name="Birren B."/>
        </authorList>
    </citation>
    <scope>NUCLEOTIDE SEQUENCE [LARGE SCALE GENOMIC DNA]</scope>
    <source>
        <strain evidence="7">ATCC 64411 / 73-15</strain>
    </source>
</reference>
<dbReference type="InterPro" id="IPR036770">
    <property type="entry name" value="Ankyrin_rpt-contain_sf"/>
</dbReference>
<evidence type="ECO:0000256" key="4">
    <source>
        <dbReference type="SAM" id="MobiDB-lite"/>
    </source>
</evidence>
<dbReference type="Pfam" id="PF12796">
    <property type="entry name" value="Ank_2"/>
    <property type="match status" value="3"/>
</dbReference>
<name>A0A0C4EDE1_MAGP6</name>
<evidence type="ECO:0000313" key="6">
    <source>
        <dbReference type="EnsemblFungi" id="MAPG_10739T0"/>
    </source>
</evidence>
<reference evidence="5" key="3">
    <citation type="submission" date="2011-03" db="EMBL/GenBank/DDBJ databases">
        <title>Annotation of Magnaporthe poae ATCC 64411.</title>
        <authorList>
            <person name="Ma L.-J."/>
            <person name="Dead R."/>
            <person name="Young S.K."/>
            <person name="Zeng Q."/>
            <person name="Gargeya S."/>
            <person name="Fitzgerald M."/>
            <person name="Haas B."/>
            <person name="Abouelleil A."/>
            <person name="Alvarado L."/>
            <person name="Arachchi H.M."/>
            <person name="Berlin A."/>
            <person name="Brown A."/>
            <person name="Chapman S.B."/>
            <person name="Chen Z."/>
            <person name="Dunbar C."/>
            <person name="Freedman E."/>
            <person name="Gearin G."/>
            <person name="Gellesch M."/>
            <person name="Goldberg J."/>
            <person name="Griggs A."/>
            <person name="Gujja S."/>
            <person name="Heiman D."/>
            <person name="Howarth C."/>
            <person name="Larson L."/>
            <person name="Lui A."/>
            <person name="MacDonald P.J.P."/>
            <person name="Mehta T."/>
            <person name="Montmayeur A."/>
            <person name="Murphy C."/>
            <person name="Neiman D."/>
            <person name="Pearson M."/>
            <person name="Priest M."/>
            <person name="Roberts A."/>
            <person name="Saif S."/>
            <person name="Shea T."/>
            <person name="Shenoy N."/>
            <person name="Sisk P."/>
            <person name="Stolte C."/>
            <person name="Sykes S."/>
            <person name="Yandava C."/>
            <person name="Wortman J."/>
            <person name="Nusbaum C."/>
            <person name="Birren B."/>
        </authorList>
    </citation>
    <scope>NUCLEOTIDE SEQUENCE</scope>
    <source>
        <strain evidence="5">ATCC 64411</strain>
    </source>
</reference>
<organism evidence="6 7">
    <name type="scientific">Magnaporthiopsis poae (strain ATCC 64411 / 73-15)</name>
    <name type="common">Kentucky bluegrass fungus</name>
    <name type="synonym">Magnaporthe poae</name>
    <dbReference type="NCBI Taxonomy" id="644358"/>
    <lineage>
        <taxon>Eukaryota</taxon>
        <taxon>Fungi</taxon>
        <taxon>Dikarya</taxon>
        <taxon>Ascomycota</taxon>
        <taxon>Pezizomycotina</taxon>
        <taxon>Sordariomycetes</taxon>
        <taxon>Sordariomycetidae</taxon>
        <taxon>Magnaporthales</taxon>
        <taxon>Magnaporthaceae</taxon>
        <taxon>Magnaporthiopsis</taxon>
    </lineage>
</organism>
<dbReference type="EMBL" id="GL876978">
    <property type="protein sequence ID" value="KLU91791.1"/>
    <property type="molecule type" value="Genomic_DNA"/>
</dbReference>
<dbReference type="InterPro" id="IPR002110">
    <property type="entry name" value="Ankyrin_rpt"/>
</dbReference>
<keyword evidence="7" id="KW-1185">Reference proteome</keyword>
<dbReference type="SMART" id="SM00248">
    <property type="entry name" value="ANK"/>
    <property type="match status" value="8"/>
</dbReference>
<feature type="repeat" description="ANK" evidence="3">
    <location>
        <begin position="274"/>
        <end position="306"/>
    </location>
</feature>
<keyword evidence="1" id="KW-0677">Repeat</keyword>
<evidence type="ECO:0000256" key="3">
    <source>
        <dbReference type="PROSITE-ProRule" id="PRU00023"/>
    </source>
</evidence>
<dbReference type="PROSITE" id="PS50088">
    <property type="entry name" value="ANK_REPEAT"/>
    <property type="match status" value="5"/>
</dbReference>
<feature type="repeat" description="ANK" evidence="3">
    <location>
        <begin position="307"/>
        <end position="339"/>
    </location>
</feature>
<dbReference type="AlphaFoldDB" id="A0A0C4EDE1"/>
<reference evidence="6" key="4">
    <citation type="journal article" date="2015" name="G3 (Bethesda)">
        <title>Genome sequences of three phytopathogenic species of the Magnaporthaceae family of fungi.</title>
        <authorList>
            <person name="Okagaki L.H."/>
            <person name="Nunes C.C."/>
            <person name="Sailsbery J."/>
            <person name="Clay B."/>
            <person name="Brown D."/>
            <person name="John T."/>
            <person name="Oh Y."/>
            <person name="Young N."/>
            <person name="Fitzgerald M."/>
            <person name="Haas B.J."/>
            <person name="Zeng Q."/>
            <person name="Young S."/>
            <person name="Adiconis X."/>
            <person name="Fan L."/>
            <person name="Levin J.Z."/>
            <person name="Mitchell T.K."/>
            <person name="Okubara P.A."/>
            <person name="Farman M.L."/>
            <person name="Kohn L.M."/>
            <person name="Birren B."/>
            <person name="Ma L.-J."/>
            <person name="Dean R.A."/>
        </authorList>
    </citation>
    <scope>NUCLEOTIDE SEQUENCE</scope>
    <source>
        <strain evidence="6">ATCC 64411 / 73-15</strain>
    </source>
</reference>
<dbReference type="EMBL" id="ADBL01002653">
    <property type="status" value="NOT_ANNOTATED_CDS"/>
    <property type="molecule type" value="Genomic_DNA"/>
</dbReference>
<feature type="region of interest" description="Disordered" evidence="4">
    <location>
        <begin position="1"/>
        <end position="30"/>
    </location>
</feature>
<protein>
    <submittedName>
        <fullName evidence="5 6">Uncharacterized protein</fullName>
    </submittedName>
</protein>
<gene>
    <name evidence="5" type="ORF">MAPG_10739</name>
</gene>
<feature type="compositionally biased region" description="Basic and acidic residues" evidence="4">
    <location>
        <begin position="1"/>
        <end position="19"/>
    </location>
</feature>
<feature type="repeat" description="ANK" evidence="3">
    <location>
        <begin position="241"/>
        <end position="273"/>
    </location>
</feature>
<dbReference type="SUPFAM" id="SSF48403">
    <property type="entry name" value="Ankyrin repeat"/>
    <property type="match status" value="1"/>
</dbReference>
<dbReference type="Proteomes" id="UP000011715">
    <property type="component" value="Unassembled WGS sequence"/>
</dbReference>
<dbReference type="STRING" id="644358.A0A0C4EDE1"/>
<dbReference type="EnsemblFungi" id="MAPG_10739T0">
    <property type="protein sequence ID" value="MAPG_10739T0"/>
    <property type="gene ID" value="MAPG_10739"/>
</dbReference>
<evidence type="ECO:0000256" key="2">
    <source>
        <dbReference type="ARBA" id="ARBA00023043"/>
    </source>
</evidence>
<accession>A0A0C4EDE1</accession>
<reference evidence="6" key="5">
    <citation type="submission" date="2015-06" db="UniProtKB">
        <authorList>
            <consortium name="EnsemblFungi"/>
        </authorList>
    </citation>
    <scope>IDENTIFICATION</scope>
    <source>
        <strain evidence="6">ATCC 64411</strain>
    </source>
</reference>
<dbReference type="eggNOG" id="KOG4177">
    <property type="taxonomic scope" value="Eukaryota"/>
</dbReference>
<feature type="repeat" description="ANK" evidence="3">
    <location>
        <begin position="340"/>
        <end position="372"/>
    </location>
</feature>
<proteinExistence type="predicted"/>
<dbReference type="PROSITE" id="PS50297">
    <property type="entry name" value="ANK_REP_REGION"/>
    <property type="match status" value="2"/>
</dbReference>
<dbReference type="VEuPathDB" id="FungiDB:MAPG_10739"/>
<sequence>MGIPEGEPRRLHQEEKSRVGDWPGGVEKGSSSLRISRGYKLPNINIWNSPKPALHPCDAHTLQPDFVAKAYLPLSEILKSSIIGKAIDTRLKSKRMTSLHIAVMFGGNKLTRALLEDLKHDQAELLRLINLNVEGYGTPLDTACRCEQLDMIDLLAAHGADVNPPAPSPDELPILHEAVLHGRLGVVASLAKAGADLNAEVSTRGMTIRPIILAMLRDNAGVEMLQLLINRGANVNYITMTGNTPLIAAIASQSLPTVKLLVSAGADVNWGEGTQMTVLKGAIQTGNLDLVICILKAGANIDGRDSSGETALFHAALQGSEAIVKALVDRGATIDATGKTGLTPLCAAKALGHDGIARLLTDAGADQAILKRLRTDTDPEDGGMIIRCGEVHDGYLWAGASFFGWLGGRGVAGMLSAAADGEKRAADRVVGRIVGGA</sequence>
<evidence type="ECO:0000256" key="1">
    <source>
        <dbReference type="ARBA" id="ARBA00022737"/>
    </source>
</evidence>
<evidence type="ECO:0000313" key="5">
    <source>
        <dbReference type="EMBL" id="KLU91791.1"/>
    </source>
</evidence>
<dbReference type="PANTHER" id="PTHR24198:SF165">
    <property type="entry name" value="ANKYRIN REPEAT-CONTAINING PROTEIN-RELATED"/>
    <property type="match status" value="1"/>
</dbReference>
<reference evidence="5" key="1">
    <citation type="submission" date="2010-05" db="EMBL/GenBank/DDBJ databases">
        <title>The Genome Sequence of Magnaporthe poae strain ATCC 64411.</title>
        <authorList>
            <consortium name="The Broad Institute Genome Sequencing Platform"/>
            <consortium name="Broad Institute Genome Sequencing Center for Infectious Disease"/>
            <person name="Ma L.-J."/>
            <person name="Dead R."/>
            <person name="Young S."/>
            <person name="Zeng Q."/>
            <person name="Koehrsen M."/>
            <person name="Alvarado L."/>
            <person name="Berlin A."/>
            <person name="Chapman S.B."/>
            <person name="Chen Z."/>
            <person name="Freedman E."/>
            <person name="Gellesch M."/>
            <person name="Goldberg J."/>
            <person name="Griggs A."/>
            <person name="Gujja S."/>
            <person name="Heilman E.R."/>
            <person name="Heiman D."/>
            <person name="Hepburn T."/>
            <person name="Howarth C."/>
            <person name="Jen D."/>
            <person name="Larson L."/>
            <person name="Mehta T."/>
            <person name="Neiman D."/>
            <person name="Pearson M."/>
            <person name="Roberts A."/>
            <person name="Saif S."/>
            <person name="Shea T."/>
            <person name="Shenoy N."/>
            <person name="Sisk P."/>
            <person name="Stolte C."/>
            <person name="Sykes S."/>
            <person name="Walk T."/>
            <person name="White J."/>
            <person name="Yandava C."/>
            <person name="Haas B."/>
            <person name="Nusbaum C."/>
            <person name="Birren B."/>
        </authorList>
    </citation>
    <scope>NUCLEOTIDE SEQUENCE</scope>
    <source>
        <strain evidence="5">ATCC 64411</strain>
    </source>
</reference>
<feature type="repeat" description="ANK" evidence="3">
    <location>
        <begin position="170"/>
        <end position="202"/>
    </location>
</feature>
<dbReference type="Gene3D" id="1.25.40.20">
    <property type="entry name" value="Ankyrin repeat-containing domain"/>
    <property type="match status" value="1"/>
</dbReference>